<dbReference type="EMBL" id="AMZH03014131">
    <property type="protein sequence ID" value="RRT48158.1"/>
    <property type="molecule type" value="Genomic_DNA"/>
</dbReference>
<comment type="caution">
    <text evidence="2">The sequence shown here is derived from an EMBL/GenBank/DDBJ whole genome shotgun (WGS) entry which is preliminary data.</text>
</comment>
<name>A0A426Y8X3_ENSVE</name>
<reference evidence="2 3" key="1">
    <citation type="journal article" date="2014" name="Agronomy (Basel)">
        <title>A Draft Genome Sequence for Ensete ventricosum, the Drought-Tolerant Tree Against Hunger.</title>
        <authorList>
            <person name="Harrison J."/>
            <person name="Moore K.A."/>
            <person name="Paszkiewicz K."/>
            <person name="Jones T."/>
            <person name="Grant M."/>
            <person name="Ambacheew D."/>
            <person name="Muzemil S."/>
            <person name="Studholme D.J."/>
        </authorList>
    </citation>
    <scope>NUCLEOTIDE SEQUENCE [LARGE SCALE GENOMIC DNA]</scope>
</reference>
<proteinExistence type="predicted"/>
<evidence type="ECO:0000313" key="2">
    <source>
        <dbReference type="EMBL" id="RRT48158.1"/>
    </source>
</evidence>
<gene>
    <name evidence="2" type="ORF">B296_00046000</name>
</gene>
<protein>
    <submittedName>
        <fullName evidence="2">Uncharacterized protein</fullName>
    </submittedName>
</protein>
<feature type="compositionally biased region" description="Basic residues" evidence="1">
    <location>
        <begin position="1"/>
        <end position="13"/>
    </location>
</feature>
<evidence type="ECO:0000313" key="3">
    <source>
        <dbReference type="Proteomes" id="UP000287651"/>
    </source>
</evidence>
<accession>A0A426Y8X3</accession>
<evidence type="ECO:0000256" key="1">
    <source>
        <dbReference type="SAM" id="MobiDB-lite"/>
    </source>
</evidence>
<dbReference type="Proteomes" id="UP000287651">
    <property type="component" value="Unassembled WGS sequence"/>
</dbReference>
<feature type="region of interest" description="Disordered" evidence="1">
    <location>
        <begin position="64"/>
        <end position="85"/>
    </location>
</feature>
<dbReference type="AlphaFoldDB" id="A0A426Y8X3"/>
<organism evidence="2 3">
    <name type="scientific">Ensete ventricosum</name>
    <name type="common">Abyssinian banana</name>
    <name type="synonym">Musa ensete</name>
    <dbReference type="NCBI Taxonomy" id="4639"/>
    <lineage>
        <taxon>Eukaryota</taxon>
        <taxon>Viridiplantae</taxon>
        <taxon>Streptophyta</taxon>
        <taxon>Embryophyta</taxon>
        <taxon>Tracheophyta</taxon>
        <taxon>Spermatophyta</taxon>
        <taxon>Magnoliopsida</taxon>
        <taxon>Liliopsida</taxon>
        <taxon>Zingiberales</taxon>
        <taxon>Musaceae</taxon>
        <taxon>Ensete</taxon>
    </lineage>
</organism>
<sequence>RDPRVRSHGTRRKGLGEGGRMPVGEKPKEVLKSERATWEPLVGPPYYWAQRWLRERYDLQVAGPPELLSPRAGPVGPVDEAAPHG</sequence>
<feature type="region of interest" description="Disordered" evidence="1">
    <location>
        <begin position="1"/>
        <end position="28"/>
    </location>
</feature>
<feature type="non-terminal residue" evidence="2">
    <location>
        <position position="1"/>
    </location>
</feature>